<feature type="transmembrane region" description="Helical" evidence="2">
    <location>
        <begin position="158"/>
        <end position="183"/>
    </location>
</feature>
<dbReference type="RefSeq" id="WP_344806918.1">
    <property type="nucleotide sequence ID" value="NZ_BAABAB010000025.1"/>
</dbReference>
<dbReference type="Proteomes" id="UP001501490">
    <property type="component" value="Unassembled WGS sequence"/>
</dbReference>
<keyword evidence="2" id="KW-0812">Transmembrane</keyword>
<protein>
    <recommendedName>
        <fullName evidence="5">Permease</fullName>
    </recommendedName>
</protein>
<feature type="transmembrane region" description="Helical" evidence="2">
    <location>
        <begin position="44"/>
        <end position="65"/>
    </location>
</feature>
<dbReference type="EMBL" id="BAABAB010000025">
    <property type="protein sequence ID" value="GAA3629656.1"/>
    <property type="molecule type" value="Genomic_DNA"/>
</dbReference>
<accession>A0ABP7ACP9</accession>
<comment type="caution">
    <text evidence="3">The sequence shown here is derived from an EMBL/GenBank/DDBJ whole genome shotgun (WGS) entry which is preliminary data.</text>
</comment>
<organism evidence="3 4">
    <name type="scientific">Microlunatus ginsengisoli</name>
    <dbReference type="NCBI Taxonomy" id="363863"/>
    <lineage>
        <taxon>Bacteria</taxon>
        <taxon>Bacillati</taxon>
        <taxon>Actinomycetota</taxon>
        <taxon>Actinomycetes</taxon>
        <taxon>Propionibacteriales</taxon>
        <taxon>Propionibacteriaceae</taxon>
        <taxon>Microlunatus</taxon>
    </lineage>
</organism>
<evidence type="ECO:0008006" key="5">
    <source>
        <dbReference type="Google" id="ProtNLM"/>
    </source>
</evidence>
<keyword evidence="2" id="KW-0472">Membrane</keyword>
<keyword evidence="2" id="KW-1133">Transmembrane helix</keyword>
<proteinExistence type="predicted"/>
<evidence type="ECO:0000313" key="3">
    <source>
        <dbReference type="EMBL" id="GAA3629656.1"/>
    </source>
</evidence>
<name>A0ABP7ACP9_9ACTN</name>
<evidence type="ECO:0000256" key="1">
    <source>
        <dbReference type="SAM" id="MobiDB-lite"/>
    </source>
</evidence>
<reference evidence="4" key="1">
    <citation type="journal article" date="2019" name="Int. J. Syst. Evol. Microbiol.">
        <title>The Global Catalogue of Microorganisms (GCM) 10K type strain sequencing project: providing services to taxonomists for standard genome sequencing and annotation.</title>
        <authorList>
            <consortium name="The Broad Institute Genomics Platform"/>
            <consortium name="The Broad Institute Genome Sequencing Center for Infectious Disease"/>
            <person name="Wu L."/>
            <person name="Ma J."/>
        </authorList>
    </citation>
    <scope>NUCLEOTIDE SEQUENCE [LARGE SCALE GENOMIC DNA]</scope>
    <source>
        <strain evidence="4">JCM 16929</strain>
    </source>
</reference>
<feature type="transmembrane region" description="Helical" evidence="2">
    <location>
        <begin position="117"/>
        <end position="138"/>
    </location>
</feature>
<evidence type="ECO:0000313" key="4">
    <source>
        <dbReference type="Proteomes" id="UP001501490"/>
    </source>
</evidence>
<feature type="compositionally biased region" description="Polar residues" evidence="1">
    <location>
        <begin position="17"/>
        <end position="26"/>
    </location>
</feature>
<feature type="region of interest" description="Disordered" evidence="1">
    <location>
        <begin position="1"/>
        <end position="27"/>
    </location>
</feature>
<feature type="transmembrane region" description="Helical" evidence="2">
    <location>
        <begin position="85"/>
        <end position="105"/>
    </location>
</feature>
<evidence type="ECO:0000256" key="2">
    <source>
        <dbReference type="SAM" id="Phobius"/>
    </source>
</evidence>
<keyword evidence="4" id="KW-1185">Reference proteome</keyword>
<gene>
    <name evidence="3" type="ORF">GCM10022236_34990</name>
</gene>
<sequence>MTENPGEHSAPPAAGSEQATTSQVQPVQPVEDRENVVKVWLRRLVIAIAVLIVAVAVYLILAAFVPRAWAQSIGRQANGRISTGIMLGLIYGGIFTFLPLLLLAQVGRRALSWKVKIGLLIAAVVLAIPNLMTLSIVVGSSNAAHDGQRILSVQAPGFRYATLWGVGLGALIGLAVVAVVIVFERRGDELKLLRARVTDLEAELEQAKPPMRTLIAQEQTAPAQIADTSPPDPSP</sequence>